<comment type="caution">
    <text evidence="3">The sequence shown here is derived from an EMBL/GenBank/DDBJ whole genome shotgun (WGS) entry which is preliminary data.</text>
</comment>
<dbReference type="OrthoDB" id="6503935at2759"/>
<organism evidence="3 4">
    <name type="scientific">Aspergillus thermomutatus</name>
    <name type="common">Neosartorya pseudofischeri</name>
    <dbReference type="NCBI Taxonomy" id="41047"/>
    <lineage>
        <taxon>Eukaryota</taxon>
        <taxon>Fungi</taxon>
        <taxon>Dikarya</taxon>
        <taxon>Ascomycota</taxon>
        <taxon>Pezizomycotina</taxon>
        <taxon>Eurotiomycetes</taxon>
        <taxon>Eurotiomycetidae</taxon>
        <taxon>Eurotiales</taxon>
        <taxon>Aspergillaceae</taxon>
        <taxon>Aspergillus</taxon>
        <taxon>Aspergillus subgen. Fumigati</taxon>
    </lineage>
</organism>
<feature type="non-terminal residue" evidence="3">
    <location>
        <position position="127"/>
    </location>
</feature>
<evidence type="ECO:0008006" key="5">
    <source>
        <dbReference type="Google" id="ProtNLM"/>
    </source>
</evidence>
<dbReference type="EMBL" id="NKHU02000233">
    <property type="protein sequence ID" value="RHZ47015.1"/>
    <property type="molecule type" value="Genomic_DNA"/>
</dbReference>
<proteinExistence type="predicted"/>
<keyword evidence="1" id="KW-0119">Carbohydrate metabolism</keyword>
<evidence type="ECO:0000256" key="1">
    <source>
        <dbReference type="ARBA" id="ARBA00023277"/>
    </source>
</evidence>
<evidence type="ECO:0000256" key="2">
    <source>
        <dbReference type="ARBA" id="ARBA00023326"/>
    </source>
</evidence>
<dbReference type="SUPFAM" id="SSF49785">
    <property type="entry name" value="Galactose-binding domain-like"/>
    <property type="match status" value="1"/>
</dbReference>
<dbReference type="GO" id="GO:0000272">
    <property type="term" value="P:polysaccharide catabolic process"/>
    <property type="evidence" value="ECO:0007669"/>
    <property type="project" value="UniProtKB-KW"/>
</dbReference>
<accession>A0A397G7M6</accession>
<evidence type="ECO:0000313" key="3">
    <source>
        <dbReference type="EMBL" id="RHZ47015.1"/>
    </source>
</evidence>
<dbReference type="GeneID" id="38122992"/>
<sequence length="127" mass="14659">MSPLSWTKSAQWIWAPNHHEEDNAPARYFLFRKSFQWSLSSDLKELPVHVSADSRYRLYVNGHRASFGPCKSYPERWYYETVDIRPYLVEGENIISARVLRYSSVYAGSSSIISTELPGFLVHGGIE</sequence>
<keyword evidence="4" id="KW-1185">Reference proteome</keyword>
<evidence type="ECO:0000313" key="4">
    <source>
        <dbReference type="Proteomes" id="UP000215305"/>
    </source>
</evidence>
<name>A0A397G7M6_ASPTH</name>
<dbReference type="RefSeq" id="XP_026611391.1">
    <property type="nucleotide sequence ID" value="XM_026754637.1"/>
</dbReference>
<keyword evidence="2" id="KW-0624">Polysaccharide degradation</keyword>
<dbReference type="Proteomes" id="UP000215305">
    <property type="component" value="Unassembled WGS sequence"/>
</dbReference>
<dbReference type="Gene3D" id="2.60.120.260">
    <property type="entry name" value="Galactose-binding domain-like"/>
    <property type="match status" value="1"/>
</dbReference>
<protein>
    <recommendedName>
        <fullName evidence="5">Bacterial alpha-L-rhamnosidase N-terminal domain-containing protein</fullName>
    </recommendedName>
</protein>
<reference evidence="3" key="1">
    <citation type="submission" date="2018-08" db="EMBL/GenBank/DDBJ databases">
        <title>Draft genome sequence of azole-resistant Aspergillus thermomutatus (Neosartorya pseudofischeri) strain HMR AF 39, isolated from a human nasal aspirate.</title>
        <authorList>
            <person name="Parent-Michaud M."/>
            <person name="Dufresne P.J."/>
            <person name="Fournier E."/>
            <person name="Martineau C."/>
            <person name="Moreira S."/>
            <person name="Perkins V."/>
            <person name="De Repentigny L."/>
            <person name="Dufresne S.F."/>
        </authorList>
    </citation>
    <scope>NUCLEOTIDE SEQUENCE [LARGE SCALE GENOMIC DNA]</scope>
    <source>
        <strain evidence="3">HMR AF 39</strain>
    </source>
</reference>
<dbReference type="AlphaFoldDB" id="A0A397G7M6"/>
<gene>
    <name evidence="3" type="ORF">CDV56_101018</name>
</gene>
<dbReference type="VEuPathDB" id="FungiDB:CDV56_101018"/>
<dbReference type="InterPro" id="IPR008979">
    <property type="entry name" value="Galactose-bd-like_sf"/>
</dbReference>
<dbReference type="STRING" id="41047.A0A397G7M6"/>